<dbReference type="PANTHER" id="PTHR10696:SF21">
    <property type="entry name" value="TAUD_TFDA-LIKE DOMAIN-CONTAINING PROTEIN"/>
    <property type="match status" value="1"/>
</dbReference>
<dbReference type="InterPro" id="IPR042098">
    <property type="entry name" value="TauD-like_sf"/>
</dbReference>
<dbReference type="KEGG" id="nve:5512906"/>
<name>A7S555_NEMVE</name>
<proteinExistence type="predicted"/>
<dbReference type="PANTHER" id="PTHR10696">
    <property type="entry name" value="GAMMA-BUTYROBETAINE HYDROXYLASE-RELATED"/>
    <property type="match status" value="1"/>
</dbReference>
<keyword evidence="1" id="KW-0560">Oxidoreductase</keyword>
<protein>
    <recommendedName>
        <fullName evidence="2">TauD/TfdA-like domain-containing protein</fullName>
    </recommendedName>
</protein>
<dbReference type="OrthoDB" id="408743at2759"/>
<dbReference type="STRING" id="45351.A7S555"/>
<sequence length="390" mass="44622">MATRAMFKVFGRVLLRANNRLSHRLLTTKTTQKVTSKLFTRLTKESLQQKAQNPIAKRMYLPGSHGQGFPKYLANARDDLPYAVQAEAADQLCIMELGQKARAELNEYLPKYGVVLFRGLPVDNNSAFSEFCDGLGYAPMSYKSGTGNRRKVQGLDRVFTSTEDPKEFNIELHNEMACSTIYPRKVIFYCHQAPGDACGGLTPLARNSEVFSKLDMRIIAKLQQRQIRYHRYLTDESAGLYASWQQSFQTDDPREVDKFLDAAGFHYEWNQSDNSLTYWYILPPIIPHPVSGEPKWFTQPHVHHNTYYKESPMFEGSTLPNNKYPTHATYGDGEEFEPEVIQHIRAIGWQCAVGFPWQNGDVMVIDNFLAMHSRLSFTGERKIYAFLTAD</sequence>
<organism evidence="3 4">
    <name type="scientific">Nematostella vectensis</name>
    <name type="common">Starlet sea anemone</name>
    <dbReference type="NCBI Taxonomy" id="45351"/>
    <lineage>
        <taxon>Eukaryota</taxon>
        <taxon>Metazoa</taxon>
        <taxon>Cnidaria</taxon>
        <taxon>Anthozoa</taxon>
        <taxon>Hexacorallia</taxon>
        <taxon>Actiniaria</taxon>
        <taxon>Edwardsiidae</taxon>
        <taxon>Nematostella</taxon>
    </lineage>
</organism>
<reference evidence="3 4" key="1">
    <citation type="journal article" date="2007" name="Science">
        <title>Sea anemone genome reveals ancestral eumetazoan gene repertoire and genomic organization.</title>
        <authorList>
            <person name="Putnam N.H."/>
            <person name="Srivastava M."/>
            <person name="Hellsten U."/>
            <person name="Dirks B."/>
            <person name="Chapman J."/>
            <person name="Salamov A."/>
            <person name="Terry A."/>
            <person name="Shapiro H."/>
            <person name="Lindquist E."/>
            <person name="Kapitonov V.V."/>
            <person name="Jurka J."/>
            <person name="Genikhovich G."/>
            <person name="Grigoriev I.V."/>
            <person name="Lucas S.M."/>
            <person name="Steele R.E."/>
            <person name="Finnerty J.R."/>
            <person name="Technau U."/>
            <person name="Martindale M.Q."/>
            <person name="Rokhsar D.S."/>
        </authorList>
    </citation>
    <scope>NUCLEOTIDE SEQUENCE [LARGE SCALE GENOMIC DNA]</scope>
    <source>
        <strain evidence="4">CH2 X CH6</strain>
    </source>
</reference>
<evidence type="ECO:0000256" key="1">
    <source>
        <dbReference type="ARBA" id="ARBA00023002"/>
    </source>
</evidence>
<dbReference type="InterPro" id="IPR003819">
    <property type="entry name" value="TauD/TfdA-like"/>
</dbReference>
<accession>A7S555</accession>
<dbReference type="GO" id="GO:0016491">
    <property type="term" value="F:oxidoreductase activity"/>
    <property type="evidence" value="ECO:0007669"/>
    <property type="project" value="UniProtKB-KW"/>
</dbReference>
<dbReference type="eggNOG" id="ENOG502QRUR">
    <property type="taxonomic scope" value="Eukaryota"/>
</dbReference>
<keyword evidence="4" id="KW-1185">Reference proteome</keyword>
<evidence type="ECO:0000313" key="4">
    <source>
        <dbReference type="Proteomes" id="UP000001593"/>
    </source>
</evidence>
<dbReference type="EMBL" id="DS469581">
    <property type="protein sequence ID" value="EDO41184.1"/>
    <property type="molecule type" value="Genomic_DNA"/>
</dbReference>
<evidence type="ECO:0000313" key="3">
    <source>
        <dbReference type="EMBL" id="EDO41184.1"/>
    </source>
</evidence>
<evidence type="ECO:0000259" key="2">
    <source>
        <dbReference type="Pfam" id="PF02668"/>
    </source>
</evidence>
<dbReference type="InterPro" id="IPR050411">
    <property type="entry name" value="AlphaKG_dependent_hydroxylases"/>
</dbReference>
<gene>
    <name evidence="3" type="ORF">NEMVEDRAFT_v1g242938</name>
</gene>
<dbReference type="Gene3D" id="3.60.130.10">
    <property type="entry name" value="Clavaminate synthase-like"/>
    <property type="match status" value="1"/>
</dbReference>
<feature type="domain" description="TauD/TfdA-like" evidence="2">
    <location>
        <begin position="84"/>
        <end position="383"/>
    </location>
</feature>
<dbReference type="OMA" id="LTFFHVT"/>
<dbReference type="PhylomeDB" id="A7S555"/>
<dbReference type="HOGENOM" id="CLU_044153_1_1_1"/>
<dbReference type="InParanoid" id="A7S555"/>
<dbReference type="Pfam" id="PF02668">
    <property type="entry name" value="TauD"/>
    <property type="match status" value="1"/>
</dbReference>
<dbReference type="Proteomes" id="UP000001593">
    <property type="component" value="Unassembled WGS sequence"/>
</dbReference>
<dbReference type="SUPFAM" id="SSF51197">
    <property type="entry name" value="Clavaminate synthase-like"/>
    <property type="match status" value="1"/>
</dbReference>
<dbReference type="AlphaFoldDB" id="A7S555"/>